<dbReference type="AlphaFoldDB" id="A0A1I5MDL7"/>
<dbReference type="PANTHER" id="PTHR46796">
    <property type="entry name" value="HTH-TYPE TRANSCRIPTIONAL ACTIVATOR RHAS-RELATED"/>
    <property type="match status" value="1"/>
</dbReference>
<sequence length="322" mass="35718">MGRVFSTDQVPPQERLAYWHEVICRTFIQLDDEQAGGGAFRGQVRDRDIGPLQATRILTDPMTAERGSRHPRSLEEPLCLLAVQLHGRTIAQQDGRQAILLPGDLTLFDGTRPYRVDFQGRHFDHLVLRFPRTALEERGIDTGAVTVRRIALDSALGRLVTPFLLNVVQAADTVDPETGERLAGMSLDLIATALASVSGVERPPASPGEELLRRVRLYIGLHLSDPQLAPPKVAAAHNISLRQLHRLFARAGTTFGRWVREERLNRCREELGDPRLAGLPIAEIGARWGFPDASSLSRSFRARYGVSPREHRRAAAVDLSST</sequence>
<dbReference type="PROSITE" id="PS01124">
    <property type="entry name" value="HTH_ARAC_FAMILY_2"/>
    <property type="match status" value="1"/>
</dbReference>
<keyword evidence="6" id="KW-1185">Reference proteome</keyword>
<accession>A0A1I5MDL7</accession>
<dbReference type="Gene3D" id="1.10.10.60">
    <property type="entry name" value="Homeodomain-like"/>
    <property type="match status" value="1"/>
</dbReference>
<dbReference type="Pfam" id="PF12833">
    <property type="entry name" value="HTH_18"/>
    <property type="match status" value="1"/>
</dbReference>
<keyword evidence="2 5" id="KW-0238">DNA-binding</keyword>
<dbReference type="RefSeq" id="WP_021593547.1">
    <property type="nucleotide sequence ID" value="NZ_CP083237.1"/>
</dbReference>
<proteinExistence type="predicted"/>
<feature type="domain" description="HTH araC/xylS-type" evidence="4">
    <location>
        <begin position="213"/>
        <end position="314"/>
    </location>
</feature>
<evidence type="ECO:0000313" key="5">
    <source>
        <dbReference type="EMBL" id="SFP07609.1"/>
    </source>
</evidence>
<dbReference type="EMBL" id="FOVH01000011">
    <property type="protein sequence ID" value="SFP07609.1"/>
    <property type="molecule type" value="Genomic_DNA"/>
</dbReference>
<dbReference type="OrthoDB" id="9799345at2"/>
<evidence type="ECO:0000256" key="2">
    <source>
        <dbReference type="ARBA" id="ARBA00023125"/>
    </source>
</evidence>
<dbReference type="InParanoid" id="A0A1I5MDL7"/>
<organism evidence="5 6">
    <name type="scientific">Actinomadura madurae</name>
    <dbReference type="NCBI Taxonomy" id="1993"/>
    <lineage>
        <taxon>Bacteria</taxon>
        <taxon>Bacillati</taxon>
        <taxon>Actinomycetota</taxon>
        <taxon>Actinomycetes</taxon>
        <taxon>Streptosporangiales</taxon>
        <taxon>Thermomonosporaceae</taxon>
        <taxon>Actinomadura</taxon>
    </lineage>
</organism>
<reference evidence="5 6" key="1">
    <citation type="submission" date="2016-10" db="EMBL/GenBank/DDBJ databases">
        <authorList>
            <person name="de Groot N.N."/>
        </authorList>
    </citation>
    <scope>NUCLEOTIDE SEQUENCE [LARGE SCALE GENOMIC DNA]</scope>
    <source>
        <strain evidence="5 6">DSM 43067</strain>
    </source>
</reference>
<protein>
    <submittedName>
        <fullName evidence="5">AraC-type DNA-binding protein</fullName>
    </submittedName>
</protein>
<dbReference type="PANTHER" id="PTHR46796:SF6">
    <property type="entry name" value="ARAC SUBFAMILY"/>
    <property type="match status" value="1"/>
</dbReference>
<dbReference type="SUPFAM" id="SSF46689">
    <property type="entry name" value="Homeodomain-like"/>
    <property type="match status" value="1"/>
</dbReference>
<dbReference type="InterPro" id="IPR009057">
    <property type="entry name" value="Homeodomain-like_sf"/>
</dbReference>
<dbReference type="STRING" id="1993.SAMN04489713_111255"/>
<evidence type="ECO:0000313" key="6">
    <source>
        <dbReference type="Proteomes" id="UP000183413"/>
    </source>
</evidence>
<gene>
    <name evidence="5" type="ORF">SAMN04489713_111255</name>
</gene>
<dbReference type="InterPro" id="IPR050204">
    <property type="entry name" value="AraC_XylS_family_regulators"/>
</dbReference>
<dbReference type="GO" id="GO:0043565">
    <property type="term" value="F:sequence-specific DNA binding"/>
    <property type="evidence" value="ECO:0007669"/>
    <property type="project" value="InterPro"/>
</dbReference>
<dbReference type="SMART" id="SM00342">
    <property type="entry name" value="HTH_ARAC"/>
    <property type="match status" value="1"/>
</dbReference>
<dbReference type="Proteomes" id="UP000183413">
    <property type="component" value="Unassembled WGS sequence"/>
</dbReference>
<evidence type="ECO:0000256" key="3">
    <source>
        <dbReference type="ARBA" id="ARBA00023163"/>
    </source>
</evidence>
<evidence type="ECO:0000256" key="1">
    <source>
        <dbReference type="ARBA" id="ARBA00023015"/>
    </source>
</evidence>
<name>A0A1I5MDL7_9ACTN</name>
<keyword evidence="3" id="KW-0804">Transcription</keyword>
<dbReference type="InterPro" id="IPR035418">
    <property type="entry name" value="AraC-bd_2"/>
</dbReference>
<dbReference type="Pfam" id="PF14525">
    <property type="entry name" value="AraC_binding_2"/>
    <property type="match status" value="1"/>
</dbReference>
<evidence type="ECO:0000259" key="4">
    <source>
        <dbReference type="PROSITE" id="PS01124"/>
    </source>
</evidence>
<keyword evidence="1" id="KW-0805">Transcription regulation</keyword>
<dbReference type="eggNOG" id="COG2207">
    <property type="taxonomic scope" value="Bacteria"/>
</dbReference>
<dbReference type="GeneID" id="99653219"/>
<dbReference type="InterPro" id="IPR018060">
    <property type="entry name" value="HTH_AraC"/>
</dbReference>
<dbReference type="GO" id="GO:0003700">
    <property type="term" value="F:DNA-binding transcription factor activity"/>
    <property type="evidence" value="ECO:0007669"/>
    <property type="project" value="InterPro"/>
</dbReference>